<gene>
    <name evidence="5" type="ORF">UCMB321_1063</name>
</gene>
<dbReference type="Pfam" id="PF26078">
    <property type="entry name" value="Baseplate_J_M"/>
    <property type="match status" value="1"/>
</dbReference>
<keyword evidence="6" id="KW-1185">Reference proteome</keyword>
<evidence type="ECO:0000313" key="6">
    <source>
        <dbReference type="Proteomes" id="UP000031535"/>
    </source>
</evidence>
<dbReference type="InterPro" id="IPR052399">
    <property type="entry name" value="Phage_Baseplate_Assmbl_Protein"/>
</dbReference>
<dbReference type="Proteomes" id="UP000031535">
    <property type="component" value="Unassembled WGS sequence"/>
</dbReference>
<evidence type="ECO:0000259" key="3">
    <source>
        <dbReference type="Pfam" id="PF26078"/>
    </source>
</evidence>
<feature type="domain" description="Baseplate J-like C-terminal" evidence="4">
    <location>
        <begin position="270"/>
        <end position="344"/>
    </location>
</feature>
<protein>
    <submittedName>
        <fullName evidence="5">Phage FluMu protein gp47</fullName>
    </submittedName>
</protein>
<dbReference type="OrthoDB" id="7565172at2"/>
<dbReference type="PANTHER" id="PTHR37829">
    <property type="entry name" value="PHAGE-LIKE ELEMENT PBSX PROTEIN XKDT"/>
    <property type="match status" value="1"/>
</dbReference>
<comment type="similarity">
    <text evidence="1">Belongs to the Mu gp47/PBSX XkdT family.</text>
</comment>
<comment type="caution">
    <text evidence="5">The sequence shown here is derived from an EMBL/GenBank/DDBJ whole genome shotgun (WGS) entry which is preliminary data.</text>
</comment>
<evidence type="ECO:0000259" key="2">
    <source>
        <dbReference type="Pfam" id="PF04865"/>
    </source>
</evidence>
<dbReference type="Pfam" id="PF26079">
    <property type="entry name" value="Baseplate_J_C"/>
    <property type="match status" value="1"/>
</dbReference>
<proteinExistence type="inferred from homology"/>
<dbReference type="AlphaFoldDB" id="A0A0C2IDS1"/>
<reference evidence="5 6" key="1">
    <citation type="submission" date="2015-01" db="EMBL/GenBank/DDBJ databases">
        <title>Complete genome of Pseudomonas batumici UCM B-321 producer of the batumin antibiotic with strong antistaphilococcal and potential anticancer activity.</title>
        <authorList>
            <person name="Klochko V.V."/>
            <person name="Zelena L.B."/>
            <person name="Elena K.A."/>
            <person name="Reva O.N."/>
        </authorList>
    </citation>
    <scope>NUCLEOTIDE SEQUENCE [LARGE SCALE GENOMIC DNA]</scope>
    <source>
        <strain evidence="5 6">UCM B-321</strain>
    </source>
</reference>
<dbReference type="InterPro" id="IPR006949">
    <property type="entry name" value="Barrel_Baseplate_J-like"/>
</dbReference>
<dbReference type="PANTHER" id="PTHR37829:SF3">
    <property type="entry name" value="PROTEIN JAYE-RELATED"/>
    <property type="match status" value="1"/>
</dbReference>
<accession>A0A0C2IDS1</accession>
<dbReference type="Pfam" id="PF04865">
    <property type="entry name" value="Baseplate_J"/>
    <property type="match status" value="1"/>
</dbReference>
<dbReference type="InterPro" id="IPR058530">
    <property type="entry name" value="Baseplate_J-like_C"/>
</dbReference>
<dbReference type="RefSeq" id="WP_040064420.1">
    <property type="nucleotide sequence ID" value="NZ_JXDG01000011.1"/>
</dbReference>
<dbReference type="STRING" id="226910.UCMB321_1063"/>
<dbReference type="InterPro" id="IPR058531">
    <property type="entry name" value="Baseplate_J_M"/>
</dbReference>
<evidence type="ECO:0000256" key="1">
    <source>
        <dbReference type="ARBA" id="ARBA00038087"/>
    </source>
</evidence>
<feature type="domain" description="Baseplate protein J-like barrel" evidence="2">
    <location>
        <begin position="86"/>
        <end position="161"/>
    </location>
</feature>
<feature type="domain" description="Baseplate J-like central" evidence="3">
    <location>
        <begin position="188"/>
        <end position="261"/>
    </location>
</feature>
<organism evidence="5 6">
    <name type="scientific">Pseudomonas batumici</name>
    <dbReference type="NCBI Taxonomy" id="226910"/>
    <lineage>
        <taxon>Bacteria</taxon>
        <taxon>Pseudomonadati</taxon>
        <taxon>Pseudomonadota</taxon>
        <taxon>Gammaproteobacteria</taxon>
        <taxon>Pseudomonadales</taxon>
        <taxon>Pseudomonadaceae</taxon>
        <taxon>Pseudomonas</taxon>
    </lineage>
</organism>
<sequence>MPFETPSLPVLINRTQGDLAGDALRQSDAQVLARTLGGTAFGLYGYLDWIAEQILPDTADETTLERIAALRLHQPRKAAQAASGSVSYTAAAGALLDAGTLLQTSDGRSYTVTLGGATNSGTNTAQIQALDAGSLGNADAGLTLFPVQPVQGIGNTFTVLDPGLSGGVAAESVESLRARVIRSYRIIPNGGSAADYETWALECSGITRAWCRGSYLGPGTVGLFVMRDDDPVPLPDAGQLALVQAYIDPLRPVTAELHVLAPVLVPVTYTLRLIPDTTATRAAVEAELRDLHDREGGLGETLLLTHIAESISSASGEQDHLLVSPSADVPAATNQLLTFGGCVWLE</sequence>
<dbReference type="EMBL" id="JXDG01000011">
    <property type="protein sequence ID" value="KIH85075.1"/>
    <property type="molecule type" value="Genomic_DNA"/>
</dbReference>
<name>A0A0C2IDS1_9PSED</name>
<dbReference type="PATRIC" id="fig|226910.6.peg.1056"/>
<evidence type="ECO:0000259" key="4">
    <source>
        <dbReference type="Pfam" id="PF26079"/>
    </source>
</evidence>
<evidence type="ECO:0000313" key="5">
    <source>
        <dbReference type="EMBL" id="KIH85075.1"/>
    </source>
</evidence>